<dbReference type="EMBL" id="CAEZXY010000001">
    <property type="protein sequence ID" value="CAB4692476.1"/>
    <property type="molecule type" value="Genomic_DNA"/>
</dbReference>
<evidence type="ECO:0000313" key="4">
    <source>
        <dbReference type="EMBL" id="CAB4611031.1"/>
    </source>
</evidence>
<dbReference type="EMBL" id="CAEZVC010000001">
    <property type="protein sequence ID" value="CAB4611031.1"/>
    <property type="molecule type" value="Genomic_DNA"/>
</dbReference>
<dbReference type="SUPFAM" id="SSF89796">
    <property type="entry name" value="CoA-transferase family III (CaiB/BaiF)"/>
    <property type="match status" value="1"/>
</dbReference>
<dbReference type="EMBL" id="CAEUNJ010000146">
    <property type="protein sequence ID" value="CAB4373012.1"/>
    <property type="molecule type" value="Genomic_DNA"/>
</dbReference>
<sequence>MTGIPSVDVFGGIRVVELAGWVFAPTAGAMLADWGAEVLKIEHPAGGDGYRGLVMPGSEGAINYAMHMVNRNKKSVAIDLKSDEGRAVLLEVLADADVFLTNYLPSVLDRLGFSAEVLRAKFPRLVIARAHGYGARGDAADTPAYDATAFWARGGIEETLAPAGLPEPLPQRGAVGDRYGATHLAFGIAGALFRRERTGEGTIVDVSLLGTALWMVASDVTSALQGAFRQASPLGEPRVSLPNPLAANYACADNRWLTICCLQSDKYWEDMCSVLQLEHLVADDRFIDAGARSVNSGALVALMEVAFATRPLADWHEPLDAARIPWAPFQNLNELVTDPQVVANGYLGTLELETGESFPLPAGAVQFDELPASLHPAPDLGEHTDEVLLALGYEWDRIIALKLSGAVL</sequence>
<dbReference type="EMBL" id="CAFAAM010000187">
    <property type="protein sequence ID" value="CAB4812825.1"/>
    <property type="molecule type" value="Genomic_DNA"/>
</dbReference>
<dbReference type="InterPro" id="IPR050509">
    <property type="entry name" value="CoA-transferase_III"/>
</dbReference>
<evidence type="ECO:0000313" key="8">
    <source>
        <dbReference type="EMBL" id="CAB5072475.1"/>
    </source>
</evidence>
<dbReference type="EMBL" id="CAFBRD010000001">
    <property type="protein sequence ID" value="CAB5072475.1"/>
    <property type="molecule type" value="Genomic_DNA"/>
</dbReference>
<dbReference type="GO" id="GO:0003824">
    <property type="term" value="F:catalytic activity"/>
    <property type="evidence" value="ECO:0007669"/>
    <property type="project" value="InterPro"/>
</dbReference>
<reference evidence="5" key="1">
    <citation type="submission" date="2020-05" db="EMBL/GenBank/DDBJ databases">
        <authorList>
            <person name="Chiriac C."/>
            <person name="Salcher M."/>
            <person name="Ghai R."/>
            <person name="Kavagutti S V."/>
        </authorList>
    </citation>
    <scope>NUCLEOTIDE SEQUENCE</scope>
</reference>
<dbReference type="EMBL" id="CAEZTY010000001">
    <property type="protein sequence ID" value="CAB4574645.1"/>
    <property type="molecule type" value="Genomic_DNA"/>
</dbReference>
<evidence type="ECO:0000313" key="6">
    <source>
        <dbReference type="EMBL" id="CAB4812825.1"/>
    </source>
</evidence>
<dbReference type="Gene3D" id="3.30.1540.10">
    <property type="entry name" value="formyl-coa transferase, domain 3"/>
    <property type="match status" value="1"/>
</dbReference>
<evidence type="ECO:0000313" key="2">
    <source>
        <dbReference type="EMBL" id="CAB4373012.1"/>
    </source>
</evidence>
<dbReference type="EMBL" id="CAESAL010000001">
    <property type="protein sequence ID" value="CAB4329254.1"/>
    <property type="molecule type" value="Genomic_DNA"/>
</dbReference>
<dbReference type="InterPro" id="IPR023606">
    <property type="entry name" value="CoA-Trfase_III_dom_1_sf"/>
</dbReference>
<dbReference type="InterPro" id="IPR003673">
    <property type="entry name" value="CoA-Trfase_fam_III"/>
</dbReference>
<accession>A0A6J6P127</accession>
<dbReference type="AlphaFoldDB" id="A0A6J6P127"/>
<gene>
    <name evidence="3" type="ORF">UFOPK1762_00053</name>
    <name evidence="4" type="ORF">UFOPK1906_00032</name>
    <name evidence="5" type="ORF">UFOPK2624_00059</name>
    <name evidence="6" type="ORF">UFOPK3010_01258</name>
    <name evidence="1" type="ORF">UFOPK3331_00015</name>
    <name evidence="7" type="ORF">UFOPK3785_00037</name>
    <name evidence="2" type="ORF">UFOPK4201_02065</name>
    <name evidence="8" type="ORF">UFOPK4371_00015</name>
</gene>
<dbReference type="Pfam" id="PF02515">
    <property type="entry name" value="CoA_transf_3"/>
    <property type="match status" value="1"/>
</dbReference>
<dbReference type="InterPro" id="IPR044855">
    <property type="entry name" value="CoA-Trfase_III_dom3_sf"/>
</dbReference>
<dbReference type="PANTHER" id="PTHR48228">
    <property type="entry name" value="SUCCINYL-COA--D-CITRAMALATE COA-TRANSFERASE"/>
    <property type="match status" value="1"/>
</dbReference>
<evidence type="ECO:0000313" key="3">
    <source>
        <dbReference type="EMBL" id="CAB4574645.1"/>
    </source>
</evidence>
<dbReference type="Gene3D" id="3.40.50.10540">
    <property type="entry name" value="Crotonobetainyl-coa:carnitine coa-transferase, domain 1"/>
    <property type="match status" value="1"/>
</dbReference>
<evidence type="ECO:0000313" key="1">
    <source>
        <dbReference type="EMBL" id="CAB4329254.1"/>
    </source>
</evidence>
<organism evidence="5">
    <name type="scientific">freshwater metagenome</name>
    <dbReference type="NCBI Taxonomy" id="449393"/>
    <lineage>
        <taxon>unclassified sequences</taxon>
        <taxon>metagenomes</taxon>
        <taxon>ecological metagenomes</taxon>
    </lineage>
</organism>
<protein>
    <submittedName>
        <fullName evidence="5">Unannotated protein</fullName>
    </submittedName>
</protein>
<proteinExistence type="predicted"/>
<evidence type="ECO:0000313" key="7">
    <source>
        <dbReference type="EMBL" id="CAB4938903.1"/>
    </source>
</evidence>
<evidence type="ECO:0000313" key="5">
    <source>
        <dbReference type="EMBL" id="CAB4692476.1"/>
    </source>
</evidence>
<name>A0A6J6P127_9ZZZZ</name>
<dbReference type="PANTHER" id="PTHR48228:SF2">
    <property type="entry name" value="E-CINNAMOYL-COA:R-PHENYLLACTATE COA TRANSFERASE LARGE SUBUNIT"/>
    <property type="match status" value="1"/>
</dbReference>
<dbReference type="EMBL" id="CAFBNJ010000001">
    <property type="protein sequence ID" value="CAB4938903.1"/>
    <property type="molecule type" value="Genomic_DNA"/>
</dbReference>